<feature type="region of interest" description="Disordered" evidence="1">
    <location>
        <begin position="102"/>
        <end position="134"/>
    </location>
</feature>
<name>A0AAN8WEA8_9MAGN</name>
<dbReference type="GO" id="GO:0008270">
    <property type="term" value="F:zinc ion binding"/>
    <property type="evidence" value="ECO:0007669"/>
    <property type="project" value="InterPro"/>
</dbReference>
<feature type="transmembrane region" description="Helical" evidence="2">
    <location>
        <begin position="16"/>
        <end position="43"/>
    </location>
</feature>
<dbReference type="AlphaFoldDB" id="A0AAN8WEA8"/>
<evidence type="ECO:0000259" key="3">
    <source>
        <dbReference type="SMART" id="SM00355"/>
    </source>
</evidence>
<feature type="domain" description="C2H2-type" evidence="3">
    <location>
        <begin position="150"/>
        <end position="174"/>
    </location>
</feature>
<dbReference type="InterPro" id="IPR036236">
    <property type="entry name" value="Znf_C2H2_sf"/>
</dbReference>
<feature type="domain" description="C2H2-type" evidence="3">
    <location>
        <begin position="86"/>
        <end position="110"/>
    </location>
</feature>
<keyword evidence="2" id="KW-0472">Membrane</keyword>
<feature type="domain" description="C2H2-type" evidence="3">
    <location>
        <begin position="215"/>
        <end position="239"/>
    </location>
</feature>
<feature type="domain" description="U1-type" evidence="4">
    <location>
        <begin position="147"/>
        <end position="181"/>
    </location>
</feature>
<dbReference type="SMART" id="SM00355">
    <property type="entry name" value="ZnF_C2H2"/>
    <property type="match status" value="4"/>
</dbReference>
<dbReference type="PANTHER" id="PTHR47487:SF8">
    <property type="entry name" value="OS08G0270900 PROTEIN"/>
    <property type="match status" value="1"/>
</dbReference>
<feature type="domain" description="U1-type" evidence="4">
    <location>
        <begin position="83"/>
        <end position="118"/>
    </location>
</feature>
<sequence>MDQYNLNGVHIVSNPWYILALWLILCIAMFLFSILFLTLWYILALWLPRPSNQNHCGVEQKATTPPMATMTELSPPGTKKRPTEEWSCALCQVTATSKEGLDEHLQGRRHKAKKVELRAQKAGTKSGTTSSMATITGLSPAGARKKPTEWCCNLCQVTATSKEGLDEHLQGKRHKAKKAELREQKAGTKSGTISPMATITELSPAGTRKKPTKEWSCNLCQVTATSKEGLNKHLQGRKHKAMEAGLRAQKAGNKSGNISASIESMASFTPSLKQDLKHKDLSQNDQHDRAAKKGDLQDLKKNELDPKEKYESELQKKVEVETTKNDGKEVKLGVPKMERPKKKNRKFKFMCEMCQVETNSEVDMTAHKKGRKHRARLEMHQKLLH</sequence>
<evidence type="ECO:0000256" key="2">
    <source>
        <dbReference type="SAM" id="Phobius"/>
    </source>
</evidence>
<reference evidence="5 6" key="1">
    <citation type="submission" date="2023-12" db="EMBL/GenBank/DDBJ databases">
        <title>A high-quality genome assembly for Dillenia turbinata (Dilleniales).</title>
        <authorList>
            <person name="Chanderbali A."/>
        </authorList>
    </citation>
    <scope>NUCLEOTIDE SEQUENCE [LARGE SCALE GENOMIC DNA]</scope>
    <source>
        <strain evidence="5">LSX21</strain>
        <tissue evidence="5">Leaf</tissue>
    </source>
</reference>
<dbReference type="Pfam" id="PF12874">
    <property type="entry name" value="zf-met"/>
    <property type="match status" value="4"/>
</dbReference>
<organism evidence="5 6">
    <name type="scientific">Dillenia turbinata</name>
    <dbReference type="NCBI Taxonomy" id="194707"/>
    <lineage>
        <taxon>Eukaryota</taxon>
        <taxon>Viridiplantae</taxon>
        <taxon>Streptophyta</taxon>
        <taxon>Embryophyta</taxon>
        <taxon>Tracheophyta</taxon>
        <taxon>Spermatophyta</taxon>
        <taxon>Magnoliopsida</taxon>
        <taxon>eudicotyledons</taxon>
        <taxon>Gunneridae</taxon>
        <taxon>Pentapetalae</taxon>
        <taxon>Dilleniales</taxon>
        <taxon>Dilleniaceae</taxon>
        <taxon>Dillenia</taxon>
    </lineage>
</organism>
<dbReference type="PANTHER" id="PTHR47487">
    <property type="entry name" value="OS06G0651300 PROTEIN-RELATED"/>
    <property type="match status" value="1"/>
</dbReference>
<evidence type="ECO:0000313" key="6">
    <source>
        <dbReference type="Proteomes" id="UP001370490"/>
    </source>
</evidence>
<gene>
    <name evidence="5" type="ORF">RJ641_025439</name>
</gene>
<evidence type="ECO:0000256" key="1">
    <source>
        <dbReference type="SAM" id="MobiDB-lite"/>
    </source>
</evidence>
<dbReference type="SMART" id="SM00451">
    <property type="entry name" value="ZnF_U1"/>
    <property type="match status" value="4"/>
</dbReference>
<evidence type="ECO:0008006" key="7">
    <source>
        <dbReference type="Google" id="ProtNLM"/>
    </source>
</evidence>
<accession>A0AAN8WEA8</accession>
<evidence type="ECO:0000259" key="4">
    <source>
        <dbReference type="SMART" id="SM00451"/>
    </source>
</evidence>
<feature type="region of interest" description="Disordered" evidence="1">
    <location>
        <begin position="56"/>
        <end position="82"/>
    </location>
</feature>
<feature type="region of interest" description="Disordered" evidence="1">
    <location>
        <begin position="279"/>
        <end position="312"/>
    </location>
</feature>
<feature type="domain" description="C2H2-type" evidence="3">
    <location>
        <begin position="349"/>
        <end position="373"/>
    </location>
</feature>
<dbReference type="InterPro" id="IPR003604">
    <property type="entry name" value="Matrin/U1-like-C_Znf_C2H2"/>
</dbReference>
<comment type="caution">
    <text evidence="5">The sequence shown here is derived from an EMBL/GenBank/DDBJ whole genome shotgun (WGS) entry which is preliminary data.</text>
</comment>
<keyword evidence="2" id="KW-0812">Transmembrane</keyword>
<protein>
    <recommendedName>
        <fullName evidence="7">U1-type domain-containing protein</fullName>
    </recommendedName>
</protein>
<dbReference type="EMBL" id="JBAMMX010000003">
    <property type="protein sequence ID" value="KAK6944337.1"/>
    <property type="molecule type" value="Genomic_DNA"/>
</dbReference>
<feature type="domain" description="U1-type" evidence="4">
    <location>
        <begin position="212"/>
        <end position="246"/>
    </location>
</feature>
<feature type="domain" description="U1-type" evidence="4">
    <location>
        <begin position="346"/>
        <end position="380"/>
    </location>
</feature>
<keyword evidence="6" id="KW-1185">Reference proteome</keyword>
<feature type="compositionally biased region" description="Polar residues" evidence="1">
    <location>
        <begin position="123"/>
        <end position="134"/>
    </location>
</feature>
<dbReference type="Proteomes" id="UP001370490">
    <property type="component" value="Unassembled WGS sequence"/>
</dbReference>
<dbReference type="InterPro" id="IPR013087">
    <property type="entry name" value="Znf_C2H2_type"/>
</dbReference>
<dbReference type="GO" id="GO:0003676">
    <property type="term" value="F:nucleic acid binding"/>
    <property type="evidence" value="ECO:0007669"/>
    <property type="project" value="InterPro"/>
</dbReference>
<feature type="region of interest" description="Disordered" evidence="1">
    <location>
        <begin position="166"/>
        <end position="191"/>
    </location>
</feature>
<dbReference type="Gene3D" id="3.30.160.60">
    <property type="entry name" value="Classic Zinc Finger"/>
    <property type="match status" value="4"/>
</dbReference>
<evidence type="ECO:0000313" key="5">
    <source>
        <dbReference type="EMBL" id="KAK6944337.1"/>
    </source>
</evidence>
<proteinExistence type="predicted"/>
<keyword evidence="2" id="KW-1133">Transmembrane helix</keyword>
<dbReference type="SUPFAM" id="SSF57667">
    <property type="entry name" value="beta-beta-alpha zinc fingers"/>
    <property type="match status" value="4"/>
</dbReference>